<dbReference type="InterPro" id="IPR051230">
    <property type="entry name" value="APP-Binding"/>
</dbReference>
<evidence type="ECO:0000256" key="2">
    <source>
        <dbReference type="SAM" id="MobiDB-lite"/>
    </source>
</evidence>
<feature type="region of interest" description="Disordered" evidence="2">
    <location>
        <begin position="264"/>
        <end position="332"/>
    </location>
</feature>
<feature type="compositionally biased region" description="Pro residues" evidence="2">
    <location>
        <begin position="171"/>
        <end position="195"/>
    </location>
</feature>
<dbReference type="PANTHER" id="PTHR12345">
    <property type="entry name" value="SYNTENIN RELATED"/>
    <property type="match status" value="1"/>
</dbReference>
<dbReference type="AlphaFoldDB" id="A0A0C9R1T4"/>
<feature type="compositionally biased region" description="Low complexity" evidence="2">
    <location>
        <begin position="264"/>
        <end position="274"/>
    </location>
</feature>
<reference evidence="6" key="2">
    <citation type="submission" date="2025-04" db="UniProtKB">
        <authorList>
            <consortium name="RefSeq"/>
        </authorList>
    </citation>
    <scope>IDENTIFICATION</scope>
    <source>
        <strain evidence="6">USDA-PBARC FA_bdor</strain>
        <tissue evidence="6">Whole organism</tissue>
    </source>
</reference>
<dbReference type="EMBL" id="GBYB01001954">
    <property type="protein sequence ID" value="JAG71721.1"/>
    <property type="molecule type" value="Transcribed_RNA"/>
</dbReference>
<evidence type="ECO:0000256" key="1">
    <source>
        <dbReference type="ARBA" id="ARBA00022737"/>
    </source>
</evidence>
<reference evidence="4" key="1">
    <citation type="submission" date="2015-01" db="EMBL/GenBank/DDBJ databases">
        <title>Transcriptome Assembly of Fopius arisanus.</title>
        <authorList>
            <person name="Geib S."/>
        </authorList>
    </citation>
    <scope>NUCLEOTIDE SEQUENCE</scope>
</reference>
<sequence length="547" mass="60600">MLQAVRLLTELARPSDRRENDNMEPAQASSSEVSMQFREIYKNGWLRRTDKTDKEMSRFWVAFCVHDDTEPRLEGFSDQKQATTHSPLWANSLRGIQHISPTLCATSRHDYEFCLNFNDDRLLRLAAPTYQGMLDWVQLVTRKLTDMKILRPKENVYSRGPERIATRDPTSPLPPPPLPSGTQAPIPPTDSPPSGPSTSSPPREPLETPPMVFTFEDISIEDRRRSVQAQTQRTTPPTPSPRVIPAVAIDPGESGYESIFMASSYSTPSDSTRSSVREPVVPSQSESSNDRYAALMEYRSSGPSENARETGRAVASARAGSTEARSGGASAPRQLTLREQQIYQLKREMNHRAGVRLQLGRRDCKDSIAFVDSFGSIWIAGWKQKEHPFLYNVLHVGDMVISVAGISPPNAATIRDIMKGITTPRVEVIVRRLPYAQALTLTKRTDTEDFGLEVNGNEVSGVSGVALNLGLSPLAEATDPTAPAGSNTTWTLTEINGRPLNIFDGGAAERLRAVGRDISIVIQPTDLVSSLRKKLRAMRSYKNFILQ</sequence>
<dbReference type="KEGG" id="fas:105262868"/>
<gene>
    <name evidence="6" type="primary">LOC105262868</name>
    <name evidence="3" type="ORF">g.12646</name>
    <name evidence="4" type="ORF">g.12649</name>
</gene>
<dbReference type="SUPFAM" id="SSF50729">
    <property type="entry name" value="PH domain-like"/>
    <property type="match status" value="1"/>
</dbReference>
<keyword evidence="1" id="KW-0677">Repeat</keyword>
<dbReference type="GeneID" id="105262868"/>
<dbReference type="Proteomes" id="UP000694866">
    <property type="component" value="Unplaced"/>
</dbReference>
<feature type="region of interest" description="Disordered" evidence="2">
    <location>
        <begin position="158"/>
        <end position="210"/>
    </location>
</feature>
<dbReference type="Gene3D" id="2.30.29.30">
    <property type="entry name" value="Pleckstrin-homology domain (PH domain)/Phosphotyrosine-binding domain (PTB)"/>
    <property type="match status" value="1"/>
</dbReference>
<evidence type="ECO:0008006" key="7">
    <source>
        <dbReference type="Google" id="ProtNLM"/>
    </source>
</evidence>
<dbReference type="InterPro" id="IPR011993">
    <property type="entry name" value="PH-like_dom_sf"/>
</dbReference>
<dbReference type="GO" id="GO:0005886">
    <property type="term" value="C:plasma membrane"/>
    <property type="evidence" value="ECO:0007669"/>
    <property type="project" value="TreeGrafter"/>
</dbReference>
<dbReference type="EMBL" id="GBYB01001955">
    <property type="protein sequence ID" value="JAG71722.1"/>
    <property type="molecule type" value="Transcribed_RNA"/>
</dbReference>
<proteinExistence type="predicted"/>
<keyword evidence="5" id="KW-1185">Reference proteome</keyword>
<feature type="region of interest" description="Disordered" evidence="2">
    <location>
        <begin position="11"/>
        <end position="31"/>
    </location>
</feature>
<accession>A0A9R1STS2</accession>
<accession>A0A0C9R1T4</accession>
<evidence type="ECO:0000313" key="6">
    <source>
        <dbReference type="RefSeq" id="XP_011297013.1"/>
    </source>
</evidence>
<feature type="region of interest" description="Disordered" evidence="2">
    <location>
        <begin position="224"/>
        <end position="244"/>
    </location>
</feature>
<organism evidence="4">
    <name type="scientific">Fopius arisanus</name>
    <dbReference type="NCBI Taxonomy" id="64838"/>
    <lineage>
        <taxon>Eukaryota</taxon>
        <taxon>Metazoa</taxon>
        <taxon>Ecdysozoa</taxon>
        <taxon>Arthropoda</taxon>
        <taxon>Hexapoda</taxon>
        <taxon>Insecta</taxon>
        <taxon>Pterygota</taxon>
        <taxon>Neoptera</taxon>
        <taxon>Endopterygota</taxon>
        <taxon>Hymenoptera</taxon>
        <taxon>Apocrita</taxon>
        <taxon>Ichneumonoidea</taxon>
        <taxon>Braconidae</taxon>
        <taxon>Opiinae</taxon>
        <taxon>Fopius</taxon>
    </lineage>
</organism>
<evidence type="ECO:0000313" key="3">
    <source>
        <dbReference type="EMBL" id="JAG71721.1"/>
    </source>
</evidence>
<dbReference type="GO" id="GO:0005737">
    <property type="term" value="C:cytoplasm"/>
    <property type="evidence" value="ECO:0007669"/>
    <property type="project" value="TreeGrafter"/>
</dbReference>
<protein>
    <recommendedName>
        <fullName evidence="7">PH domain-containing protein</fullName>
    </recommendedName>
</protein>
<evidence type="ECO:0000313" key="5">
    <source>
        <dbReference type="Proteomes" id="UP000694866"/>
    </source>
</evidence>
<name>A0A0C9R1T4_9HYME</name>
<dbReference type="OrthoDB" id="6126662at2759"/>
<evidence type="ECO:0000313" key="4">
    <source>
        <dbReference type="EMBL" id="JAG71722.1"/>
    </source>
</evidence>
<dbReference type="CDD" id="cd00821">
    <property type="entry name" value="PH"/>
    <property type="match status" value="1"/>
</dbReference>
<dbReference type="PANTHER" id="PTHR12345:SF11">
    <property type="entry name" value="FI13065P"/>
    <property type="match status" value="1"/>
</dbReference>
<dbReference type="RefSeq" id="XP_011297013.1">
    <property type="nucleotide sequence ID" value="XM_011298711.1"/>
</dbReference>